<reference evidence="1 2" key="1">
    <citation type="submission" date="2019-07" db="EMBL/GenBank/DDBJ databases">
        <title>De Novo Assembly of kiwifruit Actinidia rufa.</title>
        <authorList>
            <person name="Sugita-Konishi S."/>
            <person name="Sato K."/>
            <person name="Mori E."/>
            <person name="Abe Y."/>
            <person name="Kisaki G."/>
            <person name="Hamano K."/>
            <person name="Suezawa K."/>
            <person name="Otani M."/>
            <person name="Fukuda T."/>
            <person name="Manabe T."/>
            <person name="Gomi K."/>
            <person name="Tabuchi M."/>
            <person name="Akimitsu K."/>
            <person name="Kataoka I."/>
        </authorList>
    </citation>
    <scope>NUCLEOTIDE SEQUENCE [LARGE SCALE GENOMIC DNA]</scope>
    <source>
        <strain evidence="2">cv. Fuchu</strain>
    </source>
</reference>
<name>A0A7J0GGH4_9ERIC</name>
<evidence type="ECO:0000313" key="2">
    <source>
        <dbReference type="Proteomes" id="UP000585474"/>
    </source>
</evidence>
<dbReference type="EMBL" id="BJWL01000021">
    <property type="protein sequence ID" value="GFZ09875.1"/>
    <property type="molecule type" value="Genomic_DNA"/>
</dbReference>
<protein>
    <submittedName>
        <fullName evidence="1">Uncharacterized protein</fullName>
    </submittedName>
</protein>
<dbReference type="AlphaFoldDB" id="A0A7J0GGH4"/>
<accession>A0A7J0GGH4</accession>
<sequence length="177" mass="20355">MLYQFAKAASEVFRRKWFSHLILGGRRRCGSLCPISNSLMTLLFLARPISMMSRILKSVVVEIWDEQPTVKIVFKLGNDLKDLRKRTDVIGRGEAAINPSDVEMRPSRARRSLRNLRVVKYGSRIRGFRSKKKRMLNGECTVNVGNVGEMDSQGHFILKVKWRGEPHQGEMNHISKE</sequence>
<gene>
    <name evidence="1" type="ORF">Acr_21g0004740</name>
</gene>
<keyword evidence="2" id="KW-1185">Reference proteome</keyword>
<dbReference type="Proteomes" id="UP000585474">
    <property type="component" value="Unassembled WGS sequence"/>
</dbReference>
<evidence type="ECO:0000313" key="1">
    <source>
        <dbReference type="EMBL" id="GFZ09875.1"/>
    </source>
</evidence>
<comment type="caution">
    <text evidence="1">The sequence shown here is derived from an EMBL/GenBank/DDBJ whole genome shotgun (WGS) entry which is preliminary data.</text>
</comment>
<proteinExistence type="predicted"/>
<organism evidence="1 2">
    <name type="scientific">Actinidia rufa</name>
    <dbReference type="NCBI Taxonomy" id="165716"/>
    <lineage>
        <taxon>Eukaryota</taxon>
        <taxon>Viridiplantae</taxon>
        <taxon>Streptophyta</taxon>
        <taxon>Embryophyta</taxon>
        <taxon>Tracheophyta</taxon>
        <taxon>Spermatophyta</taxon>
        <taxon>Magnoliopsida</taxon>
        <taxon>eudicotyledons</taxon>
        <taxon>Gunneridae</taxon>
        <taxon>Pentapetalae</taxon>
        <taxon>asterids</taxon>
        <taxon>Ericales</taxon>
        <taxon>Actinidiaceae</taxon>
        <taxon>Actinidia</taxon>
    </lineage>
</organism>